<dbReference type="Pfam" id="PF20431">
    <property type="entry name" value="E_motif"/>
    <property type="match status" value="1"/>
</dbReference>
<feature type="repeat" description="PPR" evidence="3">
    <location>
        <begin position="493"/>
        <end position="527"/>
    </location>
</feature>
<dbReference type="FunFam" id="1.25.40.10:FF:001389">
    <property type="entry name" value="Pentatricopeptide repeat-containing protein At3g14330"/>
    <property type="match status" value="1"/>
</dbReference>
<reference evidence="5 6" key="1">
    <citation type="journal article" date="2021" name="Commun. Biol.">
        <title>The genome of Shorea leprosula (Dipterocarpaceae) highlights the ecological relevance of drought in aseasonal tropical rainforests.</title>
        <authorList>
            <person name="Ng K.K.S."/>
            <person name="Kobayashi M.J."/>
            <person name="Fawcett J.A."/>
            <person name="Hatakeyama M."/>
            <person name="Paape T."/>
            <person name="Ng C.H."/>
            <person name="Ang C.C."/>
            <person name="Tnah L.H."/>
            <person name="Lee C.T."/>
            <person name="Nishiyama T."/>
            <person name="Sese J."/>
            <person name="O'Brien M.J."/>
            <person name="Copetti D."/>
            <person name="Mohd Noor M.I."/>
            <person name="Ong R.C."/>
            <person name="Putra M."/>
            <person name="Sireger I.Z."/>
            <person name="Indrioko S."/>
            <person name="Kosugi Y."/>
            <person name="Izuno A."/>
            <person name="Isagi Y."/>
            <person name="Lee S.L."/>
            <person name="Shimizu K.K."/>
        </authorList>
    </citation>
    <scope>NUCLEOTIDE SEQUENCE [LARGE SCALE GENOMIC DNA]</scope>
    <source>
        <strain evidence="5">214</strain>
    </source>
</reference>
<dbReference type="Pfam" id="PF14432">
    <property type="entry name" value="DYW_deaminase"/>
    <property type="match status" value="1"/>
</dbReference>
<organism evidence="5 6">
    <name type="scientific">Rubroshorea leprosula</name>
    <dbReference type="NCBI Taxonomy" id="152421"/>
    <lineage>
        <taxon>Eukaryota</taxon>
        <taxon>Viridiplantae</taxon>
        <taxon>Streptophyta</taxon>
        <taxon>Embryophyta</taxon>
        <taxon>Tracheophyta</taxon>
        <taxon>Spermatophyta</taxon>
        <taxon>Magnoliopsida</taxon>
        <taxon>eudicotyledons</taxon>
        <taxon>Gunneridae</taxon>
        <taxon>Pentapetalae</taxon>
        <taxon>rosids</taxon>
        <taxon>malvids</taxon>
        <taxon>Malvales</taxon>
        <taxon>Dipterocarpaceae</taxon>
        <taxon>Rubroshorea</taxon>
    </lineage>
</organism>
<dbReference type="PROSITE" id="PS51375">
    <property type="entry name" value="PPR"/>
    <property type="match status" value="7"/>
</dbReference>
<gene>
    <name evidence="5" type="ORF">SLEP1_g34636</name>
</gene>
<feature type="repeat" description="PPR" evidence="3">
    <location>
        <begin position="594"/>
        <end position="628"/>
    </location>
</feature>
<comment type="similarity">
    <text evidence="1">Belongs to the PPR family. PCMP-H subfamily.</text>
</comment>
<feature type="repeat" description="PPR" evidence="3">
    <location>
        <begin position="287"/>
        <end position="317"/>
    </location>
</feature>
<evidence type="ECO:0000256" key="3">
    <source>
        <dbReference type="PROSITE-ProRule" id="PRU00708"/>
    </source>
</evidence>
<keyword evidence="2" id="KW-0677">Repeat</keyword>
<dbReference type="Pfam" id="PF01535">
    <property type="entry name" value="PPR"/>
    <property type="match status" value="7"/>
</dbReference>
<dbReference type="NCBIfam" id="TIGR00756">
    <property type="entry name" value="PPR"/>
    <property type="match status" value="6"/>
</dbReference>
<dbReference type="GO" id="GO:0009451">
    <property type="term" value="P:RNA modification"/>
    <property type="evidence" value="ECO:0007669"/>
    <property type="project" value="InterPro"/>
</dbReference>
<dbReference type="FunFam" id="1.25.40.10:FF:000690">
    <property type="entry name" value="Pentatricopeptide repeat-containing protein"/>
    <property type="match status" value="1"/>
</dbReference>
<dbReference type="FunFam" id="1.25.40.10:FF:000351">
    <property type="entry name" value="Pentatricopeptide repeat-containing protein"/>
    <property type="match status" value="1"/>
</dbReference>
<evidence type="ECO:0000259" key="4">
    <source>
        <dbReference type="Pfam" id="PF14432"/>
    </source>
</evidence>
<sequence length="1002" mass="111820">MRYATTSSMASLQQLNMVLVLPLLSHSFHHHHQPSITKRNANRPINRRSSRFIFKPRSSLSLSSQTSKTETPSTSAYEFPLQLITNLCQSRNLADALILLQDNSQDAIGSDTLSSLQRKEAMGLLLQACGQHKDIETGRKIHEMVATSNQFSNDFVLNARLITMYSMCGSALDSRSVFDSLKKKNLFQWNAMVSGYTRNELYEDALMMFVELVSNTGFKPDNFTLPCVIKACGGILDVSCGQAVHGMAVKMGLLGDVFVGNALVAMYGKCGFVNKAMDVFDFMPERNAVSWNSIICGVSENGFFRDGLELFREMMACEEGVTPDAATLVTILPVFAGEGDAGMGTLVHGLAVKLGLNQELMVNNALTDMYLKCGYLSQAKILFARTDNKNVVSWNTMIGGLSTQGYNNETFDLLRKMQMGGDELKANEITILNVLPACLEKSELLSLKELHGYSFRHGFEYEELVANALIAAYAKCGSLYSAEHVFNCIDKKTVSSWNALIGGYAQSGNPWKALDFYLQMANSGLRPDWFSLGSLLLACAHQKSLYHGKQIHGYLLRNGLEIDPFLAISLVSLYIHCGKSASAQILFDKMEDKSLVSWNAMIAGYSQNGLPDEALVLFRQMISYGIQPHEIAINSVFGACSQLSALRLGKEAHCYALKALLMEDVFVGCSIVDMYAKSGCLQQSQKVFDMLREKDVASWNAMILGYGIHGHGEEAVELYEKMPTFGYKPDAFTFIGLLMACIHSGMVEEGLKYFDQMQNFHRLKPKLEHYACVVDMLGRAGRLNEALRLIKEMPEEPDARIWSSLLSSCRSYGAVDMGKKVAEKLMNLEPSKAENYVLLSNLFAGSGKWDDVRRVRQKMKENGLQKDPGRSWIELGGKVYSFIVGDGLSPNLEEIRHMWRILEEKIKRIGYKPHTDSVLHELGEEQKIEVLRGHTEKLAISLGLLRTAKGETLRVCKNLRICVDCHNAAKLISKAVEREIIIRDNKRFHHFKNGFCSCGDYW</sequence>
<dbReference type="GO" id="GO:0003729">
    <property type="term" value="F:mRNA binding"/>
    <property type="evidence" value="ECO:0007669"/>
    <property type="project" value="UniProtKB-ARBA"/>
</dbReference>
<dbReference type="InterPro" id="IPR046960">
    <property type="entry name" value="PPR_At4g14850-like_plant"/>
</dbReference>
<evidence type="ECO:0000313" key="6">
    <source>
        <dbReference type="Proteomes" id="UP001054252"/>
    </source>
</evidence>
<feature type="repeat" description="PPR" evidence="3">
    <location>
        <begin position="766"/>
        <end position="796"/>
    </location>
</feature>
<accession>A0AAV5KKL3</accession>
<dbReference type="InterPro" id="IPR002885">
    <property type="entry name" value="PPR_rpt"/>
</dbReference>
<dbReference type="EMBL" id="BPVZ01000068">
    <property type="protein sequence ID" value="GKV25158.1"/>
    <property type="molecule type" value="Genomic_DNA"/>
</dbReference>
<name>A0AAV5KKL3_9ROSI</name>
<dbReference type="PANTHER" id="PTHR47926:SF383">
    <property type="entry name" value="DYW DOMAIN-CONTAINING PROTEIN"/>
    <property type="match status" value="1"/>
</dbReference>
<dbReference type="SUPFAM" id="SSF81901">
    <property type="entry name" value="HCP-like"/>
    <property type="match status" value="1"/>
</dbReference>
<dbReference type="PANTHER" id="PTHR47926">
    <property type="entry name" value="PENTATRICOPEPTIDE REPEAT-CONTAINING PROTEIN"/>
    <property type="match status" value="1"/>
</dbReference>
<dbReference type="InterPro" id="IPR046848">
    <property type="entry name" value="E_motif"/>
</dbReference>
<feature type="domain" description="DYW" evidence="4">
    <location>
        <begin position="910"/>
        <end position="1002"/>
    </location>
</feature>
<dbReference type="Pfam" id="PF13041">
    <property type="entry name" value="PPR_2"/>
    <property type="match status" value="2"/>
</dbReference>
<dbReference type="AlphaFoldDB" id="A0AAV5KKL3"/>
<evidence type="ECO:0000313" key="5">
    <source>
        <dbReference type="EMBL" id="GKV25158.1"/>
    </source>
</evidence>
<dbReference type="Proteomes" id="UP001054252">
    <property type="component" value="Unassembled WGS sequence"/>
</dbReference>
<dbReference type="InterPro" id="IPR032867">
    <property type="entry name" value="DYW_dom"/>
</dbReference>
<dbReference type="GO" id="GO:0008270">
    <property type="term" value="F:zinc ion binding"/>
    <property type="evidence" value="ECO:0007669"/>
    <property type="project" value="InterPro"/>
</dbReference>
<keyword evidence="6" id="KW-1185">Reference proteome</keyword>
<feature type="repeat" description="PPR" evidence="3">
    <location>
        <begin position="695"/>
        <end position="729"/>
    </location>
</feature>
<comment type="caution">
    <text evidence="5">The sequence shown here is derived from an EMBL/GenBank/DDBJ whole genome shotgun (WGS) entry which is preliminary data.</text>
</comment>
<dbReference type="InterPro" id="IPR011990">
    <property type="entry name" value="TPR-like_helical_dom_sf"/>
</dbReference>
<dbReference type="FunFam" id="1.25.40.10:FF:000361">
    <property type="entry name" value="Pentatricopeptide repeat-containing protein chloroplastic"/>
    <property type="match status" value="1"/>
</dbReference>
<feature type="repeat" description="PPR" evidence="3">
    <location>
        <begin position="390"/>
        <end position="424"/>
    </location>
</feature>
<protein>
    <recommendedName>
        <fullName evidence="4">DYW domain-containing protein</fullName>
    </recommendedName>
</protein>
<dbReference type="Gene3D" id="1.25.40.10">
    <property type="entry name" value="Tetratricopeptide repeat domain"/>
    <property type="match status" value="6"/>
</dbReference>
<dbReference type="FunFam" id="1.25.40.10:FF:000725">
    <property type="entry name" value="Pentatricopeptide repeat-containing protein At3g63370, chloroplastic"/>
    <property type="match status" value="1"/>
</dbReference>
<evidence type="ECO:0000256" key="2">
    <source>
        <dbReference type="ARBA" id="ARBA00022737"/>
    </source>
</evidence>
<proteinExistence type="inferred from homology"/>
<evidence type="ECO:0000256" key="1">
    <source>
        <dbReference type="ARBA" id="ARBA00006643"/>
    </source>
</evidence>
<feature type="repeat" description="PPR" evidence="3">
    <location>
        <begin position="185"/>
        <end position="220"/>
    </location>
</feature>